<proteinExistence type="predicted"/>
<dbReference type="AlphaFoldDB" id="A0A4Q0NP79"/>
<name>A0A4Q0NP79_9FLAO</name>
<sequence length="50" mass="6076">MIYRPLFKIDIYHHYFLDDGTVSFDENSILKQKQLAKYNWQTFGHVKPTK</sequence>
<organism evidence="1 2">
    <name type="scientific">Leeuwenhoekiella aestuarii</name>
    <dbReference type="NCBI Taxonomy" id="2249426"/>
    <lineage>
        <taxon>Bacteria</taxon>
        <taxon>Pseudomonadati</taxon>
        <taxon>Bacteroidota</taxon>
        <taxon>Flavobacteriia</taxon>
        <taxon>Flavobacteriales</taxon>
        <taxon>Flavobacteriaceae</taxon>
        <taxon>Leeuwenhoekiella</taxon>
    </lineage>
</organism>
<keyword evidence="2" id="KW-1185">Reference proteome</keyword>
<evidence type="ECO:0000313" key="2">
    <source>
        <dbReference type="Proteomes" id="UP000289821"/>
    </source>
</evidence>
<accession>A0A4Q0NP79</accession>
<dbReference type="Proteomes" id="UP000289821">
    <property type="component" value="Unassembled WGS sequence"/>
</dbReference>
<protein>
    <submittedName>
        <fullName evidence="1">Uncharacterized protein</fullName>
    </submittedName>
</protein>
<reference evidence="1 2" key="1">
    <citation type="submission" date="2018-07" db="EMBL/GenBank/DDBJ databases">
        <title>Leeuwenhoekiella genomics.</title>
        <authorList>
            <person name="Tahon G."/>
            <person name="Willems A."/>
        </authorList>
    </citation>
    <scope>NUCLEOTIDE SEQUENCE [LARGE SCALE GENOMIC DNA]</scope>
    <source>
        <strain evidence="1 2">R-50232</strain>
    </source>
</reference>
<comment type="caution">
    <text evidence="1">The sequence shown here is derived from an EMBL/GenBank/DDBJ whole genome shotgun (WGS) entry which is preliminary data.</text>
</comment>
<gene>
    <name evidence="1" type="ORF">DSM04_10878</name>
</gene>
<evidence type="ECO:0000313" key="1">
    <source>
        <dbReference type="EMBL" id="RXG11981.1"/>
    </source>
</evidence>
<dbReference type="EMBL" id="QOVI01000008">
    <property type="protein sequence ID" value="RXG11981.1"/>
    <property type="molecule type" value="Genomic_DNA"/>
</dbReference>